<dbReference type="AlphaFoldDB" id="A0A1I7WW29"/>
<evidence type="ECO:0000256" key="3">
    <source>
        <dbReference type="ARBA" id="ARBA00022989"/>
    </source>
</evidence>
<feature type="transmembrane region" description="Helical" evidence="6">
    <location>
        <begin position="172"/>
        <end position="190"/>
    </location>
</feature>
<dbReference type="WBParaSite" id="Hba_09338">
    <property type="protein sequence ID" value="Hba_09338"/>
    <property type="gene ID" value="Hba_09338"/>
</dbReference>
<dbReference type="GO" id="GO:0016020">
    <property type="term" value="C:membrane"/>
    <property type="evidence" value="ECO:0007669"/>
    <property type="project" value="UniProtKB-SubCell"/>
</dbReference>
<reference evidence="8" key="1">
    <citation type="submission" date="2016-11" db="UniProtKB">
        <authorList>
            <consortium name="WormBaseParasite"/>
        </authorList>
    </citation>
    <scope>IDENTIFICATION</scope>
</reference>
<evidence type="ECO:0000256" key="6">
    <source>
        <dbReference type="SAM" id="Phobius"/>
    </source>
</evidence>
<proteinExistence type="inferred from homology"/>
<evidence type="ECO:0000256" key="2">
    <source>
        <dbReference type="ARBA" id="ARBA00022692"/>
    </source>
</evidence>
<feature type="transmembrane region" description="Helical" evidence="6">
    <location>
        <begin position="410"/>
        <end position="430"/>
    </location>
</feature>
<name>A0A1I7WW29_HETBA</name>
<feature type="transmembrane region" description="Helical" evidence="6">
    <location>
        <begin position="99"/>
        <end position="120"/>
    </location>
</feature>
<organism evidence="7 8">
    <name type="scientific">Heterorhabditis bacteriophora</name>
    <name type="common">Entomopathogenic nematode worm</name>
    <dbReference type="NCBI Taxonomy" id="37862"/>
    <lineage>
        <taxon>Eukaryota</taxon>
        <taxon>Metazoa</taxon>
        <taxon>Ecdysozoa</taxon>
        <taxon>Nematoda</taxon>
        <taxon>Chromadorea</taxon>
        <taxon>Rhabditida</taxon>
        <taxon>Rhabditina</taxon>
        <taxon>Rhabditomorpha</taxon>
        <taxon>Strongyloidea</taxon>
        <taxon>Heterorhabditidae</taxon>
        <taxon>Heterorhabditis</taxon>
    </lineage>
</organism>
<sequence>MSLSSIKEQNVIILGNNHPAAGPDLTRDLARSIPSSDAIITENDASWQPKVLIDPEGRQFIAPLKIKTIMREKEFRKEAAEIAEVLQHHPVQSTVPLSIWLWSLFGCSLVVSCGIIPAFLLPENSSEYLHTLEGKRNLDLLLSFAVGSLLGDVFLNLLPETWSSCNVPTEKIGVWTIAGLLICIIVEKLCATTKDGQYRVCAIMNLVANVMDNFTHGLAVGASFLVSPKFGLMTTFAILVHEIPHEVSDFAILLRADFNRNQAVKAQLVTAFGGVLGACVALWIHTESFAAASWVLPFTAGGFINIALAQILPELNGEIDRRLQRVKIFNLFYRQNTKQLIMIGLGVSIMGLLNQTSFSGKNSIEKQSRPFLPGENYMNKDNNCFPNLPFSTAANFRATFSLYELVDIRLFAFITPLYFLWFELIMKYFIKLLKFKIHQQKTPSWKSLMRLDATGSHANMKK</sequence>
<keyword evidence="7" id="KW-1185">Reference proteome</keyword>
<comment type="similarity">
    <text evidence="5">Belongs to the ZIP transporter (TC 2.A.5) family. KE4/Catsup subfamily.</text>
</comment>
<dbReference type="PANTHER" id="PTHR16950:SF16">
    <property type="entry name" value="ZINC TRANSPORTER ZIP13"/>
    <property type="match status" value="1"/>
</dbReference>
<comment type="subcellular location">
    <subcellularLocation>
        <location evidence="1">Membrane</location>
        <topology evidence="1">Multi-pass membrane protein</topology>
    </subcellularLocation>
</comment>
<evidence type="ECO:0000313" key="7">
    <source>
        <dbReference type="Proteomes" id="UP000095283"/>
    </source>
</evidence>
<feature type="transmembrane region" description="Helical" evidence="6">
    <location>
        <begin position="340"/>
        <end position="358"/>
    </location>
</feature>
<evidence type="ECO:0000256" key="5">
    <source>
        <dbReference type="ARBA" id="ARBA00038485"/>
    </source>
</evidence>
<feature type="transmembrane region" description="Helical" evidence="6">
    <location>
        <begin position="291"/>
        <end position="312"/>
    </location>
</feature>
<evidence type="ECO:0000256" key="1">
    <source>
        <dbReference type="ARBA" id="ARBA00004141"/>
    </source>
</evidence>
<feature type="transmembrane region" description="Helical" evidence="6">
    <location>
        <begin position="268"/>
        <end position="285"/>
    </location>
</feature>
<keyword evidence="2 6" id="KW-0812">Transmembrane</keyword>
<dbReference type="GO" id="GO:0006882">
    <property type="term" value="P:intracellular zinc ion homeostasis"/>
    <property type="evidence" value="ECO:0007669"/>
    <property type="project" value="TreeGrafter"/>
</dbReference>
<dbReference type="GO" id="GO:0005385">
    <property type="term" value="F:zinc ion transmembrane transporter activity"/>
    <property type="evidence" value="ECO:0007669"/>
    <property type="project" value="TreeGrafter"/>
</dbReference>
<keyword evidence="4 6" id="KW-0472">Membrane</keyword>
<dbReference type="PANTHER" id="PTHR16950">
    <property type="entry name" value="ZINC TRANSPORTER SLC39A7 HISTIDINE-RICH MEMBRANE PROTEIN KE4"/>
    <property type="match status" value="1"/>
</dbReference>
<dbReference type="InterPro" id="IPR003689">
    <property type="entry name" value="ZIP"/>
</dbReference>
<keyword evidence="3 6" id="KW-1133">Transmembrane helix</keyword>
<dbReference type="Pfam" id="PF02535">
    <property type="entry name" value="Zip"/>
    <property type="match status" value="1"/>
</dbReference>
<dbReference type="Proteomes" id="UP000095283">
    <property type="component" value="Unplaced"/>
</dbReference>
<protein>
    <submittedName>
        <fullName evidence="8">Zinc transporter ZIP13</fullName>
    </submittedName>
</protein>
<feature type="transmembrane region" description="Helical" evidence="6">
    <location>
        <begin position="140"/>
        <end position="157"/>
    </location>
</feature>
<evidence type="ECO:0000313" key="8">
    <source>
        <dbReference type="WBParaSite" id="Hba_09338"/>
    </source>
</evidence>
<evidence type="ECO:0000256" key="4">
    <source>
        <dbReference type="ARBA" id="ARBA00023136"/>
    </source>
</evidence>
<accession>A0A1I7WW29</accession>